<proteinExistence type="predicted"/>
<comment type="caution">
    <text evidence="1">The sequence shown here is derived from an EMBL/GenBank/DDBJ whole genome shotgun (WGS) entry which is preliminary data.</text>
</comment>
<reference evidence="1 2" key="1">
    <citation type="submission" date="2021-02" db="EMBL/GenBank/DDBJ databases">
        <authorList>
            <person name="Lee D.-H."/>
        </authorList>
    </citation>
    <scope>NUCLEOTIDE SEQUENCE [LARGE SCALE GENOMIC DNA]</scope>
    <source>
        <strain evidence="1 2">MMS20-R2-29</strain>
    </source>
</reference>
<organism evidence="1 2">
    <name type="scientific">Micromonospora humidisoli</name>
    <dbReference type="NCBI Taxonomy" id="2807622"/>
    <lineage>
        <taxon>Bacteria</taxon>
        <taxon>Bacillati</taxon>
        <taxon>Actinomycetota</taxon>
        <taxon>Actinomycetes</taxon>
        <taxon>Micromonosporales</taxon>
        <taxon>Micromonosporaceae</taxon>
        <taxon>Micromonospora</taxon>
    </lineage>
</organism>
<evidence type="ECO:0000313" key="1">
    <source>
        <dbReference type="EMBL" id="MBM7083834.1"/>
    </source>
</evidence>
<dbReference type="Gene3D" id="1.20.140.10">
    <property type="entry name" value="Butyryl-CoA Dehydrogenase, subunit A, domain 3"/>
    <property type="match status" value="1"/>
</dbReference>
<keyword evidence="2" id="KW-1185">Reference proteome</keyword>
<dbReference type="EMBL" id="JAFEUO010000004">
    <property type="protein sequence ID" value="MBM7083834.1"/>
    <property type="molecule type" value="Genomic_DNA"/>
</dbReference>
<protein>
    <submittedName>
        <fullName evidence="1">Acyl-CoA/acyl-ACP dehydrogenase</fullName>
    </submittedName>
</protein>
<name>A0ABS2JEH3_9ACTN</name>
<accession>A0ABS2JEH3</accession>
<dbReference type="InterPro" id="IPR036250">
    <property type="entry name" value="AcylCo_DH-like_C"/>
</dbReference>
<evidence type="ECO:0000313" key="2">
    <source>
        <dbReference type="Proteomes" id="UP000809587"/>
    </source>
</evidence>
<dbReference type="RefSeq" id="WP_204959023.1">
    <property type="nucleotide sequence ID" value="NZ_JAFEUO010000004.1"/>
</dbReference>
<dbReference type="Proteomes" id="UP000809587">
    <property type="component" value="Unassembled WGS sequence"/>
</dbReference>
<sequence length="226" mass="23663">MTTATDGWTRPYDTARSGGVEAALTALYDQVAVGALVAGPAGQALAPGDVGRAADRVWPGGTPLRQLTGVTAVTLPAPVRDADLLAVRGLPGPDGSGWEPYRTWLLGLAWLRLGSSAGLLDRARSQLAGRRAAGGPLLRQQLVQATLAEAVTDQLTVRALLTDPDPAVDLVQAHHQLTASDHVLLPVLGAAGYTEDGPGRAVYLSHLLADVYLPARHEVRRSGVRR</sequence>
<gene>
    <name evidence="1" type="ORF">JQN84_15040</name>
</gene>
<dbReference type="SUPFAM" id="SSF47203">
    <property type="entry name" value="Acyl-CoA dehydrogenase C-terminal domain-like"/>
    <property type="match status" value="1"/>
</dbReference>